<dbReference type="PROSITE" id="PS51186">
    <property type="entry name" value="GNAT"/>
    <property type="match status" value="1"/>
</dbReference>
<organism evidence="2 3">
    <name type="scientific">Pantoea eucrina</name>
    <dbReference type="NCBI Taxonomy" id="472693"/>
    <lineage>
        <taxon>Bacteria</taxon>
        <taxon>Pseudomonadati</taxon>
        <taxon>Pseudomonadota</taxon>
        <taxon>Gammaproteobacteria</taxon>
        <taxon>Enterobacterales</taxon>
        <taxon>Erwiniaceae</taxon>
        <taxon>Pantoea</taxon>
    </lineage>
</organism>
<dbReference type="RefSeq" id="WP_039385252.1">
    <property type="nucleotide sequence ID" value="NZ_CP083448.1"/>
</dbReference>
<sequence length="277" mass="29446">MSMTLRDITAADAAAGHALTQQAGWPHRPEDWQQLIALGEGVVMEEAGRLSGCALGWRWGSSAATIGLVVVDQQARGRGIGRKLMQALITRFAGCTLRLHATEMGKGLYAQLGFRECGQVWQYQTAALAAPPAIALPPAVSLEPACSAACAELCTPDWQATGLQRARLLQQLLPGSVLARDAQGVQGFASLRRFGRGWTIGPVNARDGTVAQALVAALLQTLTGQFVRLDTPDAGLAEWLATLGLQQVDAPHIMVHGTPWRPTEEMHCFALVSPALG</sequence>
<evidence type="ECO:0000313" key="3">
    <source>
        <dbReference type="Proteomes" id="UP000809137"/>
    </source>
</evidence>
<evidence type="ECO:0000313" key="2">
    <source>
        <dbReference type="EMBL" id="MBM0747743.1"/>
    </source>
</evidence>
<gene>
    <name evidence="2" type="ORF">JJB79_09990</name>
</gene>
<dbReference type="PANTHER" id="PTHR47237:SF2">
    <property type="entry name" value="BLL4206 PROTEIN"/>
    <property type="match status" value="1"/>
</dbReference>
<dbReference type="InterPro" id="IPR052729">
    <property type="entry name" value="Acyl/Acetyltrans_Enzymes"/>
</dbReference>
<dbReference type="InterPro" id="IPR016181">
    <property type="entry name" value="Acyl_CoA_acyltransferase"/>
</dbReference>
<keyword evidence="3" id="KW-1185">Reference proteome</keyword>
<dbReference type="Pfam" id="PF18014">
    <property type="entry name" value="Acetyltransf_18"/>
    <property type="match status" value="1"/>
</dbReference>
<dbReference type="PANTHER" id="PTHR47237">
    <property type="entry name" value="SLL0310 PROTEIN"/>
    <property type="match status" value="1"/>
</dbReference>
<name>A0ABS1Z5Q1_9GAMM</name>
<dbReference type="CDD" id="cd04301">
    <property type="entry name" value="NAT_SF"/>
    <property type="match status" value="1"/>
</dbReference>
<protein>
    <submittedName>
        <fullName evidence="2">GNAT family N-acetyltransferase</fullName>
    </submittedName>
</protein>
<evidence type="ECO:0000259" key="1">
    <source>
        <dbReference type="PROSITE" id="PS51186"/>
    </source>
</evidence>
<reference evidence="2 3" key="1">
    <citation type="submission" date="2021-01" db="EMBL/GenBank/DDBJ databases">
        <title>Complete genome sequence of Pantoea eucrina OB49, a heavy metal tolerant bacterium with PGPR potential isolated from wheat in Algeria.</title>
        <authorList>
            <person name="Lekired A."/>
            <person name="Ouzari I.H."/>
        </authorList>
    </citation>
    <scope>NUCLEOTIDE SEQUENCE [LARGE SCALE GENOMIC DNA]</scope>
    <source>
        <strain evidence="2 3">OB49</strain>
    </source>
</reference>
<dbReference type="Gene3D" id="3.40.630.30">
    <property type="match status" value="1"/>
</dbReference>
<comment type="caution">
    <text evidence="2">The sequence shown here is derived from an EMBL/GenBank/DDBJ whole genome shotgun (WGS) entry which is preliminary data.</text>
</comment>
<accession>A0ABS1Z5Q1</accession>
<dbReference type="EMBL" id="JAFCXS010000006">
    <property type="protein sequence ID" value="MBM0747743.1"/>
    <property type="molecule type" value="Genomic_DNA"/>
</dbReference>
<dbReference type="SUPFAM" id="SSF55729">
    <property type="entry name" value="Acyl-CoA N-acyltransferases (Nat)"/>
    <property type="match status" value="1"/>
</dbReference>
<dbReference type="InterPro" id="IPR000182">
    <property type="entry name" value="GNAT_dom"/>
</dbReference>
<dbReference type="Pfam" id="PF13508">
    <property type="entry name" value="Acetyltransf_7"/>
    <property type="match status" value="1"/>
</dbReference>
<dbReference type="InterPro" id="IPR041496">
    <property type="entry name" value="YitH/HolE_GNAT"/>
</dbReference>
<proteinExistence type="predicted"/>
<dbReference type="Gene3D" id="3.40.630.90">
    <property type="match status" value="1"/>
</dbReference>
<dbReference type="Proteomes" id="UP000809137">
    <property type="component" value="Unassembled WGS sequence"/>
</dbReference>
<dbReference type="GeneID" id="84691687"/>
<feature type="domain" description="N-acetyltransferase" evidence="1">
    <location>
        <begin position="3"/>
        <end position="137"/>
    </location>
</feature>